<protein>
    <submittedName>
        <fullName evidence="1">Uncharacterized protein</fullName>
    </submittedName>
</protein>
<dbReference type="Proteomes" id="UP000317122">
    <property type="component" value="Unassembled WGS sequence"/>
</dbReference>
<evidence type="ECO:0000313" key="2">
    <source>
        <dbReference type="Proteomes" id="UP000317122"/>
    </source>
</evidence>
<organism evidence="1 2">
    <name type="scientific">Mesorhizobium tianshanense</name>
    <dbReference type="NCBI Taxonomy" id="39844"/>
    <lineage>
        <taxon>Bacteria</taxon>
        <taxon>Pseudomonadati</taxon>
        <taxon>Pseudomonadota</taxon>
        <taxon>Alphaproteobacteria</taxon>
        <taxon>Hyphomicrobiales</taxon>
        <taxon>Phyllobacteriaceae</taxon>
        <taxon>Mesorhizobium</taxon>
    </lineage>
</organism>
<evidence type="ECO:0000313" key="1">
    <source>
        <dbReference type="EMBL" id="TWI39160.1"/>
    </source>
</evidence>
<keyword evidence="2" id="KW-1185">Reference proteome</keyword>
<dbReference type="RefSeq" id="WP_145716391.1">
    <property type="nucleotide sequence ID" value="NZ_BSPF01000131.1"/>
</dbReference>
<dbReference type="AlphaFoldDB" id="A0A562P4I5"/>
<sequence>MRRQTVFIGMTPTLRLRIETTIENLLALLDEIDGDPDLEPWLAGGAEVVGTDDLEGDSSDDEWSLGWTRTGAYGLGEDLEGNLAGSASDLEGDGTDYGEIVTWPENLKSQEVLVSPW</sequence>
<comment type="caution">
    <text evidence="1">The sequence shown here is derived from an EMBL/GenBank/DDBJ whole genome shotgun (WGS) entry which is preliminary data.</text>
</comment>
<dbReference type="EMBL" id="VLKT01000010">
    <property type="protein sequence ID" value="TWI39160.1"/>
    <property type="molecule type" value="Genomic_DNA"/>
</dbReference>
<name>A0A562P4I5_9HYPH</name>
<gene>
    <name evidence="1" type="ORF">IQ26_02009</name>
</gene>
<proteinExistence type="predicted"/>
<accession>A0A562P4I5</accession>
<dbReference type="OrthoDB" id="8082278at2"/>
<reference evidence="1 2" key="1">
    <citation type="journal article" date="2015" name="Stand. Genomic Sci.">
        <title>Genomic Encyclopedia of Bacterial and Archaeal Type Strains, Phase III: the genomes of soil and plant-associated and newly described type strains.</title>
        <authorList>
            <person name="Whitman W.B."/>
            <person name="Woyke T."/>
            <person name="Klenk H.P."/>
            <person name="Zhou Y."/>
            <person name="Lilburn T.G."/>
            <person name="Beck B.J."/>
            <person name="De Vos P."/>
            <person name="Vandamme P."/>
            <person name="Eisen J.A."/>
            <person name="Garrity G."/>
            <person name="Hugenholtz P."/>
            <person name="Kyrpides N.C."/>
        </authorList>
    </citation>
    <scope>NUCLEOTIDE SEQUENCE [LARGE SCALE GENOMIC DNA]</scope>
    <source>
        <strain evidence="1 2">CGMCC 1.2546</strain>
    </source>
</reference>